<evidence type="ECO:0000313" key="2">
    <source>
        <dbReference type="EMBL" id="GLC28344.1"/>
    </source>
</evidence>
<dbReference type="InterPro" id="IPR052509">
    <property type="entry name" value="Metal_resp_DNA-bind_regulator"/>
</dbReference>
<comment type="caution">
    <text evidence="2">The sequence shown here is derived from an EMBL/GenBank/DDBJ whole genome shotgun (WGS) entry which is preliminary data.</text>
</comment>
<feature type="domain" description="Transcription regulator PadR N-terminal" evidence="1">
    <location>
        <begin position="23"/>
        <end position="96"/>
    </location>
</feature>
<proteinExistence type="predicted"/>
<protein>
    <submittedName>
        <fullName evidence="2">PadR family transcriptional regulator</fullName>
    </submittedName>
</protein>
<reference evidence="2" key="1">
    <citation type="submission" date="2022-08" db="EMBL/GenBank/DDBJ databases">
        <title>Draft genome sequencing of Roseisolibacter agri AW1220.</title>
        <authorList>
            <person name="Tobiishi Y."/>
            <person name="Tonouchi A."/>
        </authorList>
    </citation>
    <scope>NUCLEOTIDE SEQUENCE</scope>
    <source>
        <strain evidence="2">AW1220</strain>
    </source>
</reference>
<dbReference type="InterPro" id="IPR036388">
    <property type="entry name" value="WH-like_DNA-bd_sf"/>
</dbReference>
<dbReference type="SUPFAM" id="SSF46785">
    <property type="entry name" value="Winged helix' DNA-binding domain"/>
    <property type="match status" value="1"/>
</dbReference>
<name>A0AA37Q8Q7_9BACT</name>
<keyword evidence="3" id="KW-1185">Reference proteome</keyword>
<evidence type="ECO:0000313" key="3">
    <source>
        <dbReference type="Proteomes" id="UP001161325"/>
    </source>
</evidence>
<dbReference type="Pfam" id="PF03551">
    <property type="entry name" value="PadR"/>
    <property type="match status" value="1"/>
</dbReference>
<dbReference type="PANTHER" id="PTHR33169">
    <property type="entry name" value="PADR-FAMILY TRANSCRIPTIONAL REGULATOR"/>
    <property type="match status" value="1"/>
</dbReference>
<dbReference type="InterPro" id="IPR017799">
    <property type="entry name" value="Tscrpt_reg_PadR_acidobac-type"/>
</dbReference>
<dbReference type="InterPro" id="IPR005149">
    <property type="entry name" value="Tscrpt_reg_PadR_N"/>
</dbReference>
<dbReference type="Gene3D" id="1.10.10.10">
    <property type="entry name" value="Winged helix-like DNA-binding domain superfamily/Winged helix DNA-binding domain"/>
    <property type="match status" value="1"/>
</dbReference>
<sequence length="116" mass="13141">MPRSDSPDARKDELLKGTLDMLVLQTLTLQPMHGYAIAQHIERLSEDVLTIEQGSLYPALERLQKKGWVTSEWGESPTGRRARYYTITASGRRQLGEQLASFDRVSLAIARVLQRT</sequence>
<evidence type="ECO:0000259" key="1">
    <source>
        <dbReference type="Pfam" id="PF03551"/>
    </source>
</evidence>
<dbReference type="InterPro" id="IPR036390">
    <property type="entry name" value="WH_DNA-bd_sf"/>
</dbReference>
<organism evidence="2 3">
    <name type="scientific">Roseisolibacter agri</name>
    <dbReference type="NCBI Taxonomy" id="2014610"/>
    <lineage>
        <taxon>Bacteria</taxon>
        <taxon>Pseudomonadati</taxon>
        <taxon>Gemmatimonadota</taxon>
        <taxon>Gemmatimonadia</taxon>
        <taxon>Gemmatimonadales</taxon>
        <taxon>Gemmatimonadaceae</taxon>
        <taxon>Roseisolibacter</taxon>
    </lineage>
</organism>
<dbReference type="PANTHER" id="PTHR33169:SF14">
    <property type="entry name" value="TRANSCRIPTIONAL REGULATOR RV3488"/>
    <property type="match status" value="1"/>
</dbReference>
<accession>A0AA37Q8Q7</accession>
<dbReference type="AlphaFoldDB" id="A0AA37Q8Q7"/>
<dbReference type="EMBL" id="BRXS01000009">
    <property type="protein sequence ID" value="GLC28344.1"/>
    <property type="molecule type" value="Genomic_DNA"/>
</dbReference>
<dbReference type="RefSeq" id="WP_284352742.1">
    <property type="nucleotide sequence ID" value="NZ_BRXS01000009.1"/>
</dbReference>
<gene>
    <name evidence="2" type="ORF">rosag_48570</name>
</gene>
<dbReference type="Proteomes" id="UP001161325">
    <property type="component" value="Unassembled WGS sequence"/>
</dbReference>
<dbReference type="NCBIfam" id="TIGR03433">
    <property type="entry name" value="padR_acidobact"/>
    <property type="match status" value="1"/>
</dbReference>